<evidence type="ECO:0000313" key="1">
    <source>
        <dbReference type="EMBL" id="MDJ1138593.1"/>
    </source>
</evidence>
<comment type="caution">
    <text evidence="1">The sequence shown here is derived from an EMBL/GenBank/DDBJ whole genome shotgun (WGS) entry which is preliminary data.</text>
</comment>
<keyword evidence="1" id="KW-0067">ATP-binding</keyword>
<feature type="non-terminal residue" evidence="1">
    <location>
        <position position="1"/>
    </location>
</feature>
<accession>A0ABT7AB68</accession>
<dbReference type="Proteomes" id="UP001214441">
    <property type="component" value="Unassembled WGS sequence"/>
</dbReference>
<dbReference type="EMBL" id="JANCPR020000116">
    <property type="protein sequence ID" value="MDJ1138593.1"/>
    <property type="molecule type" value="Genomic_DNA"/>
</dbReference>
<sequence>PHKLRQGLDKGTVVVAGDGVKLSPGQSSITIRTHYVDDDQAQELADRAKALRDGVTTLRAVETGEERDHLADIATVVGDAPKVLTQDVLKRLAGLSGSVYGGWSFIDLKRTLEAAGEEPKKSNGRMVVHREHIARALANRPDDGSASAS</sequence>
<evidence type="ECO:0000313" key="2">
    <source>
        <dbReference type="Proteomes" id="UP001214441"/>
    </source>
</evidence>
<name>A0ABT7AB68_9ACTN</name>
<keyword evidence="1" id="KW-0547">Nucleotide-binding</keyword>
<keyword evidence="2" id="KW-1185">Reference proteome</keyword>
<gene>
    <name evidence="1" type="ORF">NMN56_042900</name>
</gene>
<proteinExistence type="predicted"/>
<reference evidence="1 2" key="1">
    <citation type="submission" date="2023-05" db="EMBL/GenBank/DDBJ databases">
        <title>Streptantibioticus silvisoli sp. nov., acidotolerant actinomycetes 1 from pine litter.</title>
        <authorList>
            <person name="Swiecimska M."/>
            <person name="Golinska P."/>
            <person name="Sangal V."/>
            <person name="Wachnowicz B."/>
            <person name="Goodfellow M."/>
        </authorList>
    </citation>
    <scope>NUCLEOTIDE SEQUENCE [LARGE SCALE GENOMIC DNA]</scope>
    <source>
        <strain evidence="1 2">DSM 42109</strain>
    </source>
</reference>
<protein>
    <submittedName>
        <fullName evidence="1">ATP-binding protein</fullName>
    </submittedName>
</protein>
<dbReference type="GO" id="GO:0005524">
    <property type="term" value="F:ATP binding"/>
    <property type="evidence" value="ECO:0007669"/>
    <property type="project" value="UniProtKB-KW"/>
</dbReference>
<organism evidence="1 2">
    <name type="scientific">Streptomyces iconiensis</name>
    <dbReference type="NCBI Taxonomy" id="1384038"/>
    <lineage>
        <taxon>Bacteria</taxon>
        <taxon>Bacillati</taxon>
        <taxon>Actinomycetota</taxon>
        <taxon>Actinomycetes</taxon>
        <taxon>Kitasatosporales</taxon>
        <taxon>Streptomycetaceae</taxon>
        <taxon>Streptomyces</taxon>
    </lineage>
</organism>